<evidence type="ECO:0000256" key="1">
    <source>
        <dbReference type="SAM" id="MobiDB-lite"/>
    </source>
</evidence>
<keyword evidence="3" id="KW-1185">Reference proteome</keyword>
<feature type="compositionally biased region" description="Low complexity" evidence="1">
    <location>
        <begin position="39"/>
        <end position="57"/>
    </location>
</feature>
<evidence type="ECO:0000313" key="3">
    <source>
        <dbReference type="Proteomes" id="UP000221165"/>
    </source>
</evidence>
<accession>A0A2C6KVZ9</accession>
<dbReference type="Proteomes" id="UP000221165">
    <property type="component" value="Unassembled WGS sequence"/>
</dbReference>
<feature type="region of interest" description="Disordered" evidence="1">
    <location>
        <begin position="39"/>
        <end position="64"/>
    </location>
</feature>
<sequence length="118" mass="13529">MDDRRMIIHIRSRRVEISMAPPCDTYTSSWRMTTTTMTTTTSSAMAPSTSPSSSSSPCGPNISRTPSSNASFLSSFIFFVSPCLRWWEVVFGAERIYFFLDRLKRRRKRRMMARVIAA</sequence>
<name>A0A2C6KVZ9_9APIC</name>
<dbReference type="VEuPathDB" id="ToxoDB:CSUI_005748"/>
<reference evidence="2 3" key="1">
    <citation type="journal article" date="2017" name="Int. J. Parasitol.">
        <title>The genome of the protozoan parasite Cystoisospora suis and a reverse vaccinology approach to identify vaccine candidates.</title>
        <authorList>
            <person name="Palmieri N."/>
            <person name="Shrestha A."/>
            <person name="Ruttkowski B."/>
            <person name="Beck T."/>
            <person name="Vogl C."/>
            <person name="Tomley F."/>
            <person name="Blake D.P."/>
            <person name="Joachim A."/>
        </authorList>
    </citation>
    <scope>NUCLEOTIDE SEQUENCE [LARGE SCALE GENOMIC DNA]</scope>
    <source>
        <strain evidence="2 3">Wien I</strain>
    </source>
</reference>
<comment type="caution">
    <text evidence="2">The sequence shown here is derived from an EMBL/GenBank/DDBJ whole genome shotgun (WGS) entry which is preliminary data.</text>
</comment>
<organism evidence="2 3">
    <name type="scientific">Cystoisospora suis</name>
    <dbReference type="NCBI Taxonomy" id="483139"/>
    <lineage>
        <taxon>Eukaryota</taxon>
        <taxon>Sar</taxon>
        <taxon>Alveolata</taxon>
        <taxon>Apicomplexa</taxon>
        <taxon>Conoidasida</taxon>
        <taxon>Coccidia</taxon>
        <taxon>Eucoccidiorida</taxon>
        <taxon>Eimeriorina</taxon>
        <taxon>Sarcocystidae</taxon>
        <taxon>Cystoisospora</taxon>
    </lineage>
</organism>
<protein>
    <submittedName>
        <fullName evidence="2">Uncharacterized protein</fullName>
    </submittedName>
</protein>
<dbReference type="GeneID" id="94429129"/>
<proteinExistence type="predicted"/>
<gene>
    <name evidence="2" type="ORF">CSUI_005748</name>
</gene>
<evidence type="ECO:0000313" key="2">
    <source>
        <dbReference type="EMBL" id="PHJ20418.1"/>
    </source>
</evidence>
<dbReference type="RefSeq" id="XP_067922106.1">
    <property type="nucleotide sequence ID" value="XM_068065918.1"/>
</dbReference>
<dbReference type="AlphaFoldDB" id="A0A2C6KVZ9"/>
<dbReference type="EMBL" id="MIGC01002765">
    <property type="protein sequence ID" value="PHJ20418.1"/>
    <property type="molecule type" value="Genomic_DNA"/>
</dbReference>